<protein>
    <recommendedName>
        <fullName evidence="1">C-type lectin domain-containing protein</fullName>
    </recommendedName>
</protein>
<dbReference type="Proteomes" id="UP001283361">
    <property type="component" value="Unassembled WGS sequence"/>
</dbReference>
<evidence type="ECO:0000313" key="3">
    <source>
        <dbReference type="Proteomes" id="UP001283361"/>
    </source>
</evidence>
<organism evidence="2 3">
    <name type="scientific">Elysia crispata</name>
    <name type="common">lettuce slug</name>
    <dbReference type="NCBI Taxonomy" id="231223"/>
    <lineage>
        <taxon>Eukaryota</taxon>
        <taxon>Metazoa</taxon>
        <taxon>Spiralia</taxon>
        <taxon>Lophotrochozoa</taxon>
        <taxon>Mollusca</taxon>
        <taxon>Gastropoda</taxon>
        <taxon>Heterobranchia</taxon>
        <taxon>Euthyneura</taxon>
        <taxon>Panpulmonata</taxon>
        <taxon>Sacoglossa</taxon>
        <taxon>Placobranchoidea</taxon>
        <taxon>Plakobranchidae</taxon>
        <taxon>Elysia</taxon>
    </lineage>
</organism>
<dbReference type="InterPro" id="IPR016186">
    <property type="entry name" value="C-type_lectin-like/link_sf"/>
</dbReference>
<gene>
    <name evidence="2" type="ORF">RRG08_037088</name>
</gene>
<keyword evidence="3" id="KW-1185">Reference proteome</keyword>
<evidence type="ECO:0000259" key="1">
    <source>
        <dbReference type="SMART" id="SM00034"/>
    </source>
</evidence>
<accession>A0AAE1DN85</accession>
<dbReference type="SMART" id="SM00034">
    <property type="entry name" value="CLECT"/>
    <property type="match status" value="1"/>
</dbReference>
<comment type="caution">
    <text evidence="2">The sequence shown here is derived from an EMBL/GenBank/DDBJ whole genome shotgun (WGS) entry which is preliminary data.</text>
</comment>
<reference evidence="2" key="1">
    <citation type="journal article" date="2023" name="G3 (Bethesda)">
        <title>A reference genome for the long-term kleptoplast-retaining sea slug Elysia crispata morphotype clarki.</title>
        <authorList>
            <person name="Eastman K.E."/>
            <person name="Pendleton A.L."/>
            <person name="Shaikh M.A."/>
            <person name="Suttiyut T."/>
            <person name="Ogas R."/>
            <person name="Tomko P."/>
            <person name="Gavelis G."/>
            <person name="Widhalm J.R."/>
            <person name="Wisecaver J.H."/>
        </authorList>
    </citation>
    <scope>NUCLEOTIDE SEQUENCE</scope>
    <source>
        <strain evidence="2">ECLA1</strain>
    </source>
</reference>
<dbReference type="InterPro" id="IPR016187">
    <property type="entry name" value="CTDL_fold"/>
</dbReference>
<proteinExistence type="predicted"/>
<name>A0AAE1DN85_9GAST</name>
<dbReference type="AlphaFoldDB" id="A0AAE1DN85"/>
<dbReference type="Gene3D" id="3.10.100.10">
    <property type="entry name" value="Mannose-Binding Protein A, subunit A"/>
    <property type="match status" value="1"/>
</dbReference>
<feature type="domain" description="C-type lectin" evidence="1">
    <location>
        <begin position="16"/>
        <end position="160"/>
    </location>
</feature>
<dbReference type="SUPFAM" id="SSF56436">
    <property type="entry name" value="C-type lectin-like"/>
    <property type="match status" value="1"/>
</dbReference>
<evidence type="ECO:0000313" key="2">
    <source>
        <dbReference type="EMBL" id="KAK3776582.1"/>
    </source>
</evidence>
<dbReference type="InterPro" id="IPR001304">
    <property type="entry name" value="C-type_lectin-like"/>
</dbReference>
<dbReference type="EMBL" id="JAWDGP010003199">
    <property type="protein sequence ID" value="KAK3776582.1"/>
    <property type="molecule type" value="Genomic_DNA"/>
</dbReference>
<sequence length="296" mass="33389">MANNAQTDNQKTASTCDRNWVFLDGFCYFFSDSKDTVNPDDAVGNCILSDAEFAYPKSKKELAFMQSQAKARTTYGWSMNIQKKFYDYDDSFATSGFSADFRDTSNTPEVESIPEVQKSFDTDNKCIALHVGDRVAFHWSSKEAEISTEPCEVKLWVVCERKLSNFPRQVVDYEKWFRNEKLMCWLSGKLANQADAKALCETEDMDLVTSVTDPMKALNGTFEITLWWTGLKLGKNGPEYGDGTEVDFADVLWLPESHVSGAGHIVLLHSGHARYAPYDYIEIGFALHLQETGSSE</sequence>